<evidence type="ECO:0000256" key="4">
    <source>
        <dbReference type="SAM" id="MobiDB-lite"/>
    </source>
</evidence>
<dbReference type="InterPro" id="IPR025714">
    <property type="entry name" value="Methyltranfer_dom"/>
</dbReference>
<evidence type="ECO:0000256" key="1">
    <source>
        <dbReference type="ARBA" id="ARBA00022603"/>
    </source>
</evidence>
<dbReference type="Gene3D" id="3.40.50.150">
    <property type="entry name" value="Vaccinia Virus protein VP39"/>
    <property type="match status" value="1"/>
</dbReference>
<proteinExistence type="predicted"/>
<dbReference type="HOGENOM" id="CLU_068443_2_0_0"/>
<feature type="domain" description="Methyltransferase" evidence="5">
    <location>
        <begin position="97"/>
        <end position="206"/>
    </location>
</feature>
<evidence type="ECO:0000313" key="7">
    <source>
        <dbReference type="Proteomes" id="UP000010798"/>
    </source>
</evidence>
<name>L0DKG6_SINAD</name>
<evidence type="ECO:0000256" key="2">
    <source>
        <dbReference type="ARBA" id="ARBA00022679"/>
    </source>
</evidence>
<gene>
    <name evidence="6" type="ordered locus">Sinac_5728</name>
</gene>
<dbReference type="GO" id="GO:0032259">
    <property type="term" value="P:methylation"/>
    <property type="evidence" value="ECO:0007669"/>
    <property type="project" value="UniProtKB-KW"/>
</dbReference>
<sequence>MQSSGKPCFLGQRTASLAVAFCLLFDVSRAHSEEGHSSRRPGAVVSAQAKSPDVPTAPADGQDPGRPQKKKKWPDVIYVPTPQPVVDKMLELAEVRKGDNLHDLGCGDGRIVVTAAKKYGAKGTGYDIDPKRIYESRENVRRNGVESLVTIRQEDFFEVDLAEADVVTLYLLPELNVRLMPKLRQLKPGTRIVSHDFDMRGAKPKKTVSLRVNDDREEHTVYLWVVPWEEEKP</sequence>
<dbReference type="CDD" id="cd02440">
    <property type="entry name" value="AdoMet_MTases"/>
    <property type="match status" value="1"/>
</dbReference>
<dbReference type="GO" id="GO:0005840">
    <property type="term" value="C:ribosome"/>
    <property type="evidence" value="ECO:0007669"/>
    <property type="project" value="UniProtKB-KW"/>
</dbReference>
<keyword evidence="3" id="KW-0949">S-adenosyl-L-methionine</keyword>
<keyword evidence="2" id="KW-0808">Transferase</keyword>
<evidence type="ECO:0000259" key="5">
    <source>
        <dbReference type="Pfam" id="PF13847"/>
    </source>
</evidence>
<dbReference type="PANTHER" id="PTHR13610:SF11">
    <property type="entry name" value="METHYLTRANSFERASE DOMAIN-CONTAINING PROTEIN"/>
    <property type="match status" value="1"/>
</dbReference>
<dbReference type="InterPro" id="IPR026170">
    <property type="entry name" value="FAM173A/B"/>
</dbReference>
<keyword evidence="1 6" id="KW-0489">Methyltransferase</keyword>
<dbReference type="KEGG" id="saci:Sinac_5728"/>
<evidence type="ECO:0000256" key="3">
    <source>
        <dbReference type="ARBA" id="ARBA00022691"/>
    </source>
</evidence>
<dbReference type="RefSeq" id="WP_015248956.1">
    <property type="nucleotide sequence ID" value="NC_019892.1"/>
</dbReference>
<dbReference type="Proteomes" id="UP000010798">
    <property type="component" value="Chromosome"/>
</dbReference>
<dbReference type="eggNOG" id="COG2264">
    <property type="taxonomic scope" value="Bacteria"/>
</dbReference>
<dbReference type="InterPro" id="IPR029063">
    <property type="entry name" value="SAM-dependent_MTases_sf"/>
</dbReference>
<dbReference type="STRING" id="886293.Sinac_5728"/>
<reference evidence="6 7" key="1">
    <citation type="submission" date="2012-02" db="EMBL/GenBank/DDBJ databases">
        <title>Complete sequence of chromosome of Singulisphaera acidiphila DSM 18658.</title>
        <authorList>
            <consortium name="US DOE Joint Genome Institute (JGI-PGF)"/>
            <person name="Lucas S."/>
            <person name="Copeland A."/>
            <person name="Lapidus A."/>
            <person name="Glavina del Rio T."/>
            <person name="Dalin E."/>
            <person name="Tice H."/>
            <person name="Bruce D."/>
            <person name="Goodwin L."/>
            <person name="Pitluck S."/>
            <person name="Peters L."/>
            <person name="Ovchinnikova G."/>
            <person name="Chertkov O."/>
            <person name="Kyrpides N."/>
            <person name="Mavromatis K."/>
            <person name="Ivanova N."/>
            <person name="Brettin T."/>
            <person name="Detter J.C."/>
            <person name="Han C."/>
            <person name="Larimer F."/>
            <person name="Land M."/>
            <person name="Hauser L."/>
            <person name="Markowitz V."/>
            <person name="Cheng J.-F."/>
            <person name="Hugenholtz P."/>
            <person name="Woyke T."/>
            <person name="Wu D."/>
            <person name="Tindall B."/>
            <person name="Pomrenke H."/>
            <person name="Brambilla E."/>
            <person name="Klenk H.-P."/>
            <person name="Eisen J.A."/>
        </authorList>
    </citation>
    <scope>NUCLEOTIDE SEQUENCE [LARGE SCALE GENOMIC DNA]</scope>
    <source>
        <strain evidence="7">ATCC BAA-1392 / DSM 18658 / VKM B-2454 / MOB10</strain>
    </source>
</reference>
<keyword evidence="7" id="KW-1185">Reference proteome</keyword>
<dbReference type="Pfam" id="PF13847">
    <property type="entry name" value="Methyltransf_31"/>
    <property type="match status" value="1"/>
</dbReference>
<keyword evidence="6" id="KW-0689">Ribosomal protein</keyword>
<protein>
    <submittedName>
        <fullName evidence="6">Ribosomal protein L11 methylase</fullName>
    </submittedName>
</protein>
<accession>L0DKG6</accession>
<feature type="region of interest" description="Disordered" evidence="4">
    <location>
        <begin position="33"/>
        <end position="74"/>
    </location>
</feature>
<dbReference type="GO" id="GO:0016279">
    <property type="term" value="F:protein-lysine N-methyltransferase activity"/>
    <property type="evidence" value="ECO:0007669"/>
    <property type="project" value="InterPro"/>
</dbReference>
<dbReference type="AlphaFoldDB" id="L0DKG6"/>
<evidence type="ECO:0000313" key="6">
    <source>
        <dbReference type="EMBL" id="AGA29859.1"/>
    </source>
</evidence>
<dbReference type="OrthoDB" id="281208at2"/>
<dbReference type="EMBL" id="CP003364">
    <property type="protein sequence ID" value="AGA29859.1"/>
    <property type="molecule type" value="Genomic_DNA"/>
</dbReference>
<organism evidence="6 7">
    <name type="scientific">Singulisphaera acidiphila (strain ATCC BAA-1392 / DSM 18658 / VKM B-2454 / MOB10)</name>
    <dbReference type="NCBI Taxonomy" id="886293"/>
    <lineage>
        <taxon>Bacteria</taxon>
        <taxon>Pseudomonadati</taxon>
        <taxon>Planctomycetota</taxon>
        <taxon>Planctomycetia</taxon>
        <taxon>Isosphaerales</taxon>
        <taxon>Isosphaeraceae</taxon>
        <taxon>Singulisphaera</taxon>
    </lineage>
</organism>
<dbReference type="PANTHER" id="PTHR13610">
    <property type="entry name" value="METHYLTRANSFERASE DOMAIN-CONTAINING PROTEIN"/>
    <property type="match status" value="1"/>
</dbReference>
<dbReference type="SUPFAM" id="SSF53335">
    <property type="entry name" value="S-adenosyl-L-methionine-dependent methyltransferases"/>
    <property type="match status" value="1"/>
</dbReference>
<keyword evidence="6" id="KW-0687">Ribonucleoprotein</keyword>